<dbReference type="InterPro" id="IPR036866">
    <property type="entry name" value="RibonucZ/Hydroxyglut_hydro"/>
</dbReference>
<dbReference type="AlphaFoldDB" id="A0A0F9SE97"/>
<organism evidence="2">
    <name type="scientific">marine sediment metagenome</name>
    <dbReference type="NCBI Taxonomy" id="412755"/>
    <lineage>
        <taxon>unclassified sequences</taxon>
        <taxon>metagenomes</taxon>
        <taxon>ecological metagenomes</taxon>
    </lineage>
</organism>
<evidence type="ECO:0000313" key="2">
    <source>
        <dbReference type="EMBL" id="KKN60637.1"/>
    </source>
</evidence>
<evidence type="ECO:0000259" key="1">
    <source>
        <dbReference type="SMART" id="SM00849"/>
    </source>
</evidence>
<dbReference type="InterPro" id="IPR050855">
    <property type="entry name" value="NDM-1-like"/>
</dbReference>
<dbReference type="SMART" id="SM00849">
    <property type="entry name" value="Lactamase_B"/>
    <property type="match status" value="1"/>
</dbReference>
<name>A0A0F9SE97_9ZZZZ</name>
<dbReference type="InterPro" id="IPR001279">
    <property type="entry name" value="Metallo-B-lactamas"/>
</dbReference>
<dbReference type="EMBL" id="LAZR01000688">
    <property type="protein sequence ID" value="KKN60637.1"/>
    <property type="molecule type" value="Genomic_DNA"/>
</dbReference>
<gene>
    <name evidence="2" type="ORF">LCGC14_0529870</name>
</gene>
<feature type="domain" description="Metallo-beta-lactamase" evidence="1">
    <location>
        <begin position="31"/>
        <end position="220"/>
    </location>
</feature>
<dbReference type="Gene3D" id="3.60.15.10">
    <property type="entry name" value="Ribonuclease Z/Hydroxyacylglutathione hydrolase-like"/>
    <property type="match status" value="1"/>
</dbReference>
<comment type="caution">
    <text evidence="2">The sequence shown here is derived from an EMBL/GenBank/DDBJ whole genome shotgun (WGS) entry which is preliminary data.</text>
</comment>
<reference evidence="2" key="1">
    <citation type="journal article" date="2015" name="Nature">
        <title>Complex archaea that bridge the gap between prokaryotes and eukaryotes.</title>
        <authorList>
            <person name="Spang A."/>
            <person name="Saw J.H."/>
            <person name="Jorgensen S.L."/>
            <person name="Zaremba-Niedzwiedzka K."/>
            <person name="Martijn J."/>
            <person name="Lind A.E."/>
            <person name="van Eijk R."/>
            <person name="Schleper C."/>
            <person name="Guy L."/>
            <person name="Ettema T.J."/>
        </authorList>
    </citation>
    <scope>NUCLEOTIDE SEQUENCE</scope>
</reference>
<protein>
    <recommendedName>
        <fullName evidence="1">Metallo-beta-lactamase domain-containing protein</fullName>
    </recommendedName>
</protein>
<dbReference type="CDD" id="cd06262">
    <property type="entry name" value="metallo-hydrolase-like_MBL-fold"/>
    <property type="match status" value="1"/>
</dbReference>
<accession>A0A0F9SE97</accession>
<dbReference type="PANTHER" id="PTHR42951:SF4">
    <property type="entry name" value="ACYL-COENZYME A THIOESTERASE MBLAC2"/>
    <property type="match status" value="1"/>
</dbReference>
<dbReference type="SUPFAM" id="SSF56281">
    <property type="entry name" value="Metallo-hydrolase/oxidoreductase"/>
    <property type="match status" value="1"/>
</dbReference>
<sequence length="297" mass="34361">MVIIMPWMLNEGKFNNNTYLFDSFQCDAEYSMGYYILQGTKKRALIDTSGPIEAERFAKRIKNLDLIPDILILTHSHWDHAQGLSKLVNSMKDVDVEILASENAVKNLRHPEKMIKGFEAFDQVYPFEGEIIPLKEGDIIDINGLELEVQNLFGHTMDSIGLFDKINKNIYIGDAAIEKLAQDAFFVPLMPPNFHEQELLKTFDKLRDMRRDLNSISLAHFGVWTDTHFGQILDEMEDLYFKVKDSLIEWFNENPSIDVITRKYCRSFIPTSKSWNENLFAFLVEMMINGLKLSGFI</sequence>
<dbReference type="Pfam" id="PF00753">
    <property type="entry name" value="Lactamase_B"/>
    <property type="match status" value="1"/>
</dbReference>
<dbReference type="PANTHER" id="PTHR42951">
    <property type="entry name" value="METALLO-BETA-LACTAMASE DOMAIN-CONTAINING"/>
    <property type="match status" value="1"/>
</dbReference>
<proteinExistence type="predicted"/>